<keyword evidence="3" id="KW-1185">Reference proteome</keyword>
<evidence type="ECO:0000256" key="1">
    <source>
        <dbReference type="SAM" id="MobiDB-lite"/>
    </source>
</evidence>
<proteinExistence type="predicted"/>
<organism evidence="2 3">
    <name type="scientific">Fonsecaea erecta</name>
    <dbReference type="NCBI Taxonomy" id="1367422"/>
    <lineage>
        <taxon>Eukaryota</taxon>
        <taxon>Fungi</taxon>
        <taxon>Dikarya</taxon>
        <taxon>Ascomycota</taxon>
        <taxon>Pezizomycotina</taxon>
        <taxon>Eurotiomycetes</taxon>
        <taxon>Chaetothyriomycetidae</taxon>
        <taxon>Chaetothyriales</taxon>
        <taxon>Herpotrichiellaceae</taxon>
        <taxon>Fonsecaea</taxon>
    </lineage>
</organism>
<sequence length="128" mass="14605">MRRDPLLASAAGSRAGTNSQRLFNKKHKRTKWTPDNQQTLSTKNTMPSDNYELKFYSLGAPIHNHPNSTYSYPDRTRFNADTGTYVAHPAYSNDLAARDRESWGYSTGRDFAYSSSDSRHWDSKNHGK</sequence>
<dbReference type="Proteomes" id="UP000078343">
    <property type="component" value="Unassembled WGS sequence"/>
</dbReference>
<accession>A0A178ZVZ9</accession>
<feature type="region of interest" description="Disordered" evidence="1">
    <location>
        <begin position="1"/>
        <end position="46"/>
    </location>
</feature>
<dbReference type="EMBL" id="LVYI01000002">
    <property type="protein sequence ID" value="OAP63974.1"/>
    <property type="molecule type" value="Genomic_DNA"/>
</dbReference>
<evidence type="ECO:0000313" key="2">
    <source>
        <dbReference type="EMBL" id="OAP63974.1"/>
    </source>
</evidence>
<name>A0A178ZVZ9_9EURO</name>
<gene>
    <name evidence="2" type="ORF">AYL99_03201</name>
</gene>
<reference evidence="2 3" key="1">
    <citation type="submission" date="2016-04" db="EMBL/GenBank/DDBJ databases">
        <title>Draft genome of Fonsecaea erecta CBS 125763.</title>
        <authorList>
            <person name="Weiss V.A."/>
            <person name="Vicente V.A."/>
            <person name="Raittz R.T."/>
            <person name="Moreno L.F."/>
            <person name="De Souza E.M."/>
            <person name="Pedrosa F.O."/>
            <person name="Steffens M.B."/>
            <person name="Faoro H."/>
            <person name="Tadra-Sfeir M.Z."/>
            <person name="Najafzadeh M.J."/>
            <person name="Felipe M.S."/>
            <person name="Teixeira M."/>
            <person name="Sun J."/>
            <person name="Xi L."/>
            <person name="Gomes R."/>
            <person name="De Azevedo C.M."/>
            <person name="Salgado C.G."/>
            <person name="Da Silva M.B."/>
            <person name="Nascimento M.F."/>
            <person name="Queiroz-Telles F."/>
            <person name="Attili D.S."/>
            <person name="Gorbushina A."/>
        </authorList>
    </citation>
    <scope>NUCLEOTIDE SEQUENCE [LARGE SCALE GENOMIC DNA]</scope>
    <source>
        <strain evidence="2 3">CBS 125763</strain>
    </source>
</reference>
<dbReference type="OrthoDB" id="4157143at2759"/>
<evidence type="ECO:0000313" key="3">
    <source>
        <dbReference type="Proteomes" id="UP000078343"/>
    </source>
</evidence>
<dbReference type="AlphaFoldDB" id="A0A178ZVZ9"/>
<dbReference type="RefSeq" id="XP_018697341.1">
    <property type="nucleotide sequence ID" value="XM_018834717.1"/>
</dbReference>
<comment type="caution">
    <text evidence="2">The sequence shown here is derived from an EMBL/GenBank/DDBJ whole genome shotgun (WGS) entry which is preliminary data.</text>
</comment>
<protein>
    <submittedName>
        <fullName evidence="2">Uncharacterized protein</fullName>
    </submittedName>
</protein>
<feature type="compositionally biased region" description="Polar residues" evidence="1">
    <location>
        <begin position="33"/>
        <end position="46"/>
    </location>
</feature>
<dbReference type="GeneID" id="30007371"/>